<gene>
    <name evidence="2" type="ORF">HS088_TW19G00157</name>
</gene>
<name>A0A7J7C9Z6_TRIWF</name>
<feature type="compositionally biased region" description="Low complexity" evidence="1">
    <location>
        <begin position="67"/>
        <end position="76"/>
    </location>
</feature>
<accession>A0A7J7C9Z6</accession>
<evidence type="ECO:0000256" key="1">
    <source>
        <dbReference type="SAM" id="MobiDB-lite"/>
    </source>
</evidence>
<proteinExistence type="predicted"/>
<dbReference type="InParanoid" id="A0A7J7C9Z6"/>
<protein>
    <submittedName>
        <fullName evidence="2">Uncharacterized protein</fullName>
    </submittedName>
</protein>
<dbReference type="AlphaFoldDB" id="A0A7J7C9Z6"/>
<sequence length="145" mass="16384">MAKLKTISLHPQPCFASTKKYMHKSNTVAARVSQDMEAENLVEIGTRGTIGSLIRQEIEYFSRLESSSRSSSQRSQSDLKDMDRSSGQCRATFGSEITQKKKKREGSRFIPRMCSMIEVSENNMKSGISGFNYKNLNSDMKKLQV</sequence>
<reference evidence="2 3" key="1">
    <citation type="journal article" date="2020" name="Nat. Commun.">
        <title>Genome of Tripterygium wilfordii and identification of cytochrome P450 involved in triptolide biosynthesis.</title>
        <authorList>
            <person name="Tu L."/>
            <person name="Su P."/>
            <person name="Zhang Z."/>
            <person name="Gao L."/>
            <person name="Wang J."/>
            <person name="Hu T."/>
            <person name="Zhou J."/>
            <person name="Zhang Y."/>
            <person name="Zhao Y."/>
            <person name="Liu Y."/>
            <person name="Song Y."/>
            <person name="Tong Y."/>
            <person name="Lu Y."/>
            <person name="Yang J."/>
            <person name="Xu C."/>
            <person name="Jia M."/>
            <person name="Peters R.J."/>
            <person name="Huang L."/>
            <person name="Gao W."/>
        </authorList>
    </citation>
    <scope>NUCLEOTIDE SEQUENCE [LARGE SCALE GENOMIC DNA]</scope>
    <source>
        <strain evidence="3">cv. XIE 37</strain>
        <tissue evidence="2">Leaf</tissue>
    </source>
</reference>
<organism evidence="2 3">
    <name type="scientific">Tripterygium wilfordii</name>
    <name type="common">Thunder God vine</name>
    <dbReference type="NCBI Taxonomy" id="458696"/>
    <lineage>
        <taxon>Eukaryota</taxon>
        <taxon>Viridiplantae</taxon>
        <taxon>Streptophyta</taxon>
        <taxon>Embryophyta</taxon>
        <taxon>Tracheophyta</taxon>
        <taxon>Spermatophyta</taxon>
        <taxon>Magnoliopsida</taxon>
        <taxon>eudicotyledons</taxon>
        <taxon>Gunneridae</taxon>
        <taxon>Pentapetalae</taxon>
        <taxon>rosids</taxon>
        <taxon>fabids</taxon>
        <taxon>Celastrales</taxon>
        <taxon>Celastraceae</taxon>
        <taxon>Tripterygium</taxon>
    </lineage>
</organism>
<comment type="caution">
    <text evidence="2">The sequence shown here is derived from an EMBL/GenBank/DDBJ whole genome shotgun (WGS) entry which is preliminary data.</text>
</comment>
<dbReference type="PANTHER" id="PTHR35131:SF2">
    <property type="entry name" value="GAG-POL POLYPROTEIN"/>
    <property type="match status" value="1"/>
</dbReference>
<dbReference type="Proteomes" id="UP000593562">
    <property type="component" value="Unassembled WGS sequence"/>
</dbReference>
<dbReference type="PANTHER" id="PTHR35131">
    <property type="entry name" value="EXPRESSED PROTEIN"/>
    <property type="match status" value="1"/>
</dbReference>
<evidence type="ECO:0000313" key="2">
    <source>
        <dbReference type="EMBL" id="KAF5730566.1"/>
    </source>
</evidence>
<feature type="region of interest" description="Disordered" evidence="1">
    <location>
        <begin position="64"/>
        <end position="108"/>
    </location>
</feature>
<evidence type="ECO:0000313" key="3">
    <source>
        <dbReference type="Proteomes" id="UP000593562"/>
    </source>
</evidence>
<keyword evidence="3" id="KW-1185">Reference proteome</keyword>
<dbReference type="EMBL" id="JAAARO010000019">
    <property type="protein sequence ID" value="KAF5730566.1"/>
    <property type="molecule type" value="Genomic_DNA"/>
</dbReference>